<keyword evidence="8" id="KW-1185">Reference proteome</keyword>
<dbReference type="PROSITE" id="PS51387">
    <property type="entry name" value="FAD_PCMH"/>
    <property type="match status" value="1"/>
</dbReference>
<evidence type="ECO:0000313" key="7">
    <source>
        <dbReference type="EMBL" id="QGK70114.1"/>
    </source>
</evidence>
<dbReference type="PANTHER" id="PTHR13878">
    <property type="entry name" value="GULONOLACTONE OXIDASE"/>
    <property type="match status" value="1"/>
</dbReference>
<accession>A0A5Q3QA96</accession>
<dbReference type="Gene3D" id="3.30.43.10">
    <property type="entry name" value="Uridine Diphospho-n-acetylenolpyruvylglucosamine Reductase, domain 2"/>
    <property type="match status" value="1"/>
</dbReference>
<evidence type="ECO:0000313" key="8">
    <source>
        <dbReference type="Proteomes" id="UP000371041"/>
    </source>
</evidence>
<dbReference type="AlphaFoldDB" id="A0A5Q3QA96"/>
<dbReference type="KEGG" id="sace:GIY23_11775"/>
<dbReference type="Pfam" id="PF01565">
    <property type="entry name" value="FAD_binding_4"/>
    <property type="match status" value="1"/>
</dbReference>
<evidence type="ECO:0000256" key="2">
    <source>
        <dbReference type="ARBA" id="ARBA00005466"/>
    </source>
</evidence>
<dbReference type="Gene3D" id="3.30.465.10">
    <property type="match status" value="1"/>
</dbReference>
<dbReference type="SUPFAM" id="SSF56176">
    <property type="entry name" value="FAD-binding/transporter-associated domain-like"/>
    <property type="match status" value="1"/>
</dbReference>
<organism evidence="7 8">
    <name type="scientific">Allosaccharopolyspora coralli</name>
    <dbReference type="NCBI Taxonomy" id="2665642"/>
    <lineage>
        <taxon>Bacteria</taxon>
        <taxon>Bacillati</taxon>
        <taxon>Actinomycetota</taxon>
        <taxon>Actinomycetes</taxon>
        <taxon>Pseudonocardiales</taxon>
        <taxon>Pseudonocardiaceae</taxon>
        <taxon>Allosaccharopolyspora</taxon>
    </lineage>
</organism>
<dbReference type="InterPro" id="IPR016164">
    <property type="entry name" value="FAD-linked_Oxase-like_C"/>
</dbReference>
<dbReference type="InterPro" id="IPR006094">
    <property type="entry name" value="Oxid_FAD_bind_N"/>
</dbReference>
<dbReference type="InterPro" id="IPR015345">
    <property type="entry name" value="Cytokinin_DH_FAD/cytokin-bd"/>
</dbReference>
<name>A0A5Q3QA96_9PSEU</name>
<comment type="similarity">
    <text evidence="2">Belongs to the oxygen-dependent FAD-linked oxidoreductase family.</text>
</comment>
<dbReference type="InterPro" id="IPR016166">
    <property type="entry name" value="FAD-bd_PCMH"/>
</dbReference>
<keyword evidence="3" id="KW-0285">Flavoprotein</keyword>
<dbReference type="InterPro" id="IPR016170">
    <property type="entry name" value="Cytok_DH_C_sf"/>
</dbReference>
<comment type="cofactor">
    <cofactor evidence="1">
        <name>FAD</name>
        <dbReference type="ChEBI" id="CHEBI:57692"/>
    </cofactor>
</comment>
<sequence length="408" mass="44529">MGACAAPEPNDAWPAVGGSLDEDEHSLDWAATDWGGLLHRRPRAVLRPNATSDIARLASFCRERGLTLRPRGQGHSLQGRAQAHDGVVVDMRATAAIGEIHSDRVEVEAGALWSDVLAATLPHGLAPPVFTDYIELTVGGTLSVGGIGGATHRHGMQTDNVLAMQVMTHDGETRPCSPERNAALFDAVRAGYGRHGTILRATLRLTEAFEHTRVHTVRYQDRSVFLQDQRMLVASGAFDHVQGHVLPDEDGWSFFLVAAQYGTSASSSPGPLLDSLRSDNREVDDLPHGEFLHRLRPQEQFLRATGAWHRAHPWLDLFLPDSAADGFLDEVMDGLRPDDLGEGGLVLLYPFPTRVVRTPALMLPREPTTYLVSLLRTAPADGAAIQHMLDENARLRSIALERGATLYL</sequence>
<dbReference type="InterPro" id="IPR036318">
    <property type="entry name" value="FAD-bd_PCMH-like_sf"/>
</dbReference>
<reference evidence="8" key="1">
    <citation type="submission" date="2019-11" db="EMBL/GenBank/DDBJ databases">
        <title>The complete genome sequence of Saccharopolyspora sp. E2A.</title>
        <authorList>
            <person name="Zhang G."/>
        </authorList>
    </citation>
    <scope>NUCLEOTIDE SEQUENCE [LARGE SCALE GENOMIC DNA]</scope>
    <source>
        <strain evidence="8">E2A</strain>
    </source>
</reference>
<dbReference type="InterPro" id="IPR016167">
    <property type="entry name" value="FAD-bd_PCMH_sub1"/>
</dbReference>
<evidence type="ECO:0000259" key="6">
    <source>
        <dbReference type="PROSITE" id="PS51387"/>
    </source>
</evidence>
<evidence type="ECO:0000256" key="4">
    <source>
        <dbReference type="ARBA" id="ARBA00022827"/>
    </source>
</evidence>
<dbReference type="PANTHER" id="PTHR13878:SF53">
    <property type="entry name" value="CYTOKININ DEHYDROGENASE 6"/>
    <property type="match status" value="1"/>
</dbReference>
<protein>
    <submittedName>
        <fullName evidence="7">FAD-binding protein</fullName>
    </submittedName>
</protein>
<dbReference type="GO" id="GO:0071949">
    <property type="term" value="F:FAD binding"/>
    <property type="evidence" value="ECO:0007669"/>
    <property type="project" value="InterPro"/>
</dbReference>
<dbReference type="InterPro" id="IPR016169">
    <property type="entry name" value="FAD-bd_PCMH_sub2"/>
</dbReference>
<dbReference type="Gene3D" id="3.40.462.10">
    <property type="entry name" value="FAD-linked oxidases, C-terminal domain"/>
    <property type="match status" value="1"/>
</dbReference>
<dbReference type="RefSeq" id="WP_154076697.1">
    <property type="nucleotide sequence ID" value="NZ_CP045929.1"/>
</dbReference>
<gene>
    <name evidence="7" type="ORF">GIY23_11775</name>
</gene>
<dbReference type="Proteomes" id="UP000371041">
    <property type="component" value="Chromosome"/>
</dbReference>
<dbReference type="InterPro" id="IPR050432">
    <property type="entry name" value="FAD-linked_Oxidoreductases_BP"/>
</dbReference>
<proteinExistence type="inferred from homology"/>
<dbReference type="Pfam" id="PF09265">
    <property type="entry name" value="Cytokin-bind"/>
    <property type="match status" value="1"/>
</dbReference>
<evidence type="ECO:0000256" key="5">
    <source>
        <dbReference type="ARBA" id="ARBA00023002"/>
    </source>
</evidence>
<dbReference type="GO" id="GO:0009690">
    <property type="term" value="P:cytokinin metabolic process"/>
    <property type="evidence" value="ECO:0007669"/>
    <property type="project" value="InterPro"/>
</dbReference>
<keyword evidence="5" id="KW-0560">Oxidoreductase</keyword>
<evidence type="ECO:0000256" key="1">
    <source>
        <dbReference type="ARBA" id="ARBA00001974"/>
    </source>
</evidence>
<dbReference type="GO" id="GO:0019139">
    <property type="term" value="F:cytokinin dehydrogenase activity"/>
    <property type="evidence" value="ECO:0007669"/>
    <property type="project" value="InterPro"/>
</dbReference>
<dbReference type="SUPFAM" id="SSF55103">
    <property type="entry name" value="FAD-linked oxidases, C-terminal domain"/>
    <property type="match status" value="1"/>
</dbReference>
<keyword evidence="4" id="KW-0274">FAD</keyword>
<feature type="domain" description="FAD-binding PCMH-type" evidence="6">
    <location>
        <begin position="38"/>
        <end position="208"/>
    </location>
</feature>
<evidence type="ECO:0000256" key="3">
    <source>
        <dbReference type="ARBA" id="ARBA00022630"/>
    </source>
</evidence>
<dbReference type="EMBL" id="CP045929">
    <property type="protein sequence ID" value="QGK70114.1"/>
    <property type="molecule type" value="Genomic_DNA"/>
</dbReference>